<name>A0A0C1QNK5_9RICK</name>
<evidence type="ECO:0000256" key="4">
    <source>
        <dbReference type="ARBA" id="ARBA00011738"/>
    </source>
</evidence>
<dbReference type="NCBIfam" id="NF006673">
    <property type="entry name" value="PRK09222.1"/>
    <property type="match status" value="1"/>
</dbReference>
<comment type="cofactor">
    <cofactor evidence="2">
        <name>Mg(2+)</name>
        <dbReference type="ChEBI" id="CHEBI:18420"/>
    </cofactor>
</comment>
<evidence type="ECO:0000256" key="6">
    <source>
        <dbReference type="ARBA" id="ARBA00019562"/>
    </source>
</evidence>
<dbReference type="NCBIfam" id="TIGR02924">
    <property type="entry name" value="ICDH_alpha"/>
    <property type="match status" value="1"/>
</dbReference>
<dbReference type="InterPro" id="IPR024084">
    <property type="entry name" value="IsoPropMal-DH-like_dom"/>
</dbReference>
<comment type="cofactor">
    <cofactor evidence="1">
        <name>Mn(2+)</name>
        <dbReference type="ChEBI" id="CHEBI:29035"/>
    </cofactor>
</comment>
<keyword evidence="12 20" id="KW-0560">Oxidoreductase</keyword>
<keyword evidence="9" id="KW-0479">Metal-binding</keyword>
<dbReference type="Pfam" id="PF00180">
    <property type="entry name" value="Iso_dh"/>
    <property type="match status" value="1"/>
</dbReference>
<dbReference type="InterPro" id="IPR046997">
    <property type="entry name" value="Isocitrate_DH_TT1725_C_sf"/>
</dbReference>
<keyword evidence="11" id="KW-0521">NADP</keyword>
<organism evidence="20 21">
    <name type="scientific">Candidatus Jidaibacter acanthamoebae</name>
    <dbReference type="NCBI Taxonomy" id="86105"/>
    <lineage>
        <taxon>Bacteria</taxon>
        <taxon>Pseudomonadati</taxon>
        <taxon>Pseudomonadota</taxon>
        <taxon>Alphaproteobacteria</taxon>
        <taxon>Rickettsiales</taxon>
        <taxon>Candidatus Midichloriaceae</taxon>
        <taxon>Candidatus Jidaibacter</taxon>
    </lineage>
</organism>
<gene>
    <name evidence="20" type="primary">icd_2</name>
    <name evidence="20" type="ORF">NF27_DP01770</name>
</gene>
<dbReference type="GO" id="GO:0004449">
    <property type="term" value="F:isocitrate dehydrogenase (NAD+) activity"/>
    <property type="evidence" value="ECO:0007669"/>
    <property type="project" value="TreeGrafter"/>
</dbReference>
<dbReference type="GO" id="GO:0006102">
    <property type="term" value="P:isocitrate metabolic process"/>
    <property type="evidence" value="ECO:0007669"/>
    <property type="project" value="TreeGrafter"/>
</dbReference>
<dbReference type="GO" id="GO:0006099">
    <property type="term" value="P:tricarboxylic acid cycle"/>
    <property type="evidence" value="ECO:0007669"/>
    <property type="project" value="UniProtKB-KW"/>
</dbReference>
<dbReference type="AlphaFoldDB" id="A0A0C1QNK5"/>
<evidence type="ECO:0000256" key="16">
    <source>
        <dbReference type="ARBA" id="ARBA00029990"/>
    </source>
</evidence>
<evidence type="ECO:0000256" key="18">
    <source>
        <dbReference type="ARBA" id="ARBA00046127"/>
    </source>
</evidence>
<dbReference type="Pfam" id="PF18324">
    <property type="entry name" value="Isocitrate_DH_C_bact"/>
    <property type="match status" value="1"/>
</dbReference>
<dbReference type="EC" id="1.1.1.42" evidence="5"/>
<dbReference type="Gene3D" id="3.30.70.1570">
    <property type="match status" value="1"/>
</dbReference>
<dbReference type="PANTHER" id="PTHR11835:SF43">
    <property type="entry name" value="ISOPROPYLMALATE DEHYDROGENASE-LIKE DOMAIN-CONTAINING PROTEIN"/>
    <property type="match status" value="1"/>
</dbReference>
<dbReference type="PATRIC" id="fig|86105.3.peg.727"/>
<evidence type="ECO:0000256" key="13">
    <source>
        <dbReference type="ARBA" id="ARBA00023211"/>
    </source>
</evidence>
<dbReference type="GO" id="GO:0006097">
    <property type="term" value="P:glyoxylate cycle"/>
    <property type="evidence" value="ECO:0007669"/>
    <property type="project" value="UniProtKB-KW"/>
</dbReference>
<dbReference type="InterPro" id="IPR019818">
    <property type="entry name" value="IsoCit/isopropylmalate_DH_CS"/>
</dbReference>
<evidence type="ECO:0000256" key="17">
    <source>
        <dbReference type="ARBA" id="ARBA00031098"/>
    </source>
</evidence>
<dbReference type="EMBL" id="JSWE01000092">
    <property type="protein sequence ID" value="KIE05633.1"/>
    <property type="molecule type" value="Genomic_DNA"/>
</dbReference>
<comment type="function">
    <text evidence="18">Catalyzes the oxidative decarboxylation of isocitrate to 2-oxoglutarate and carbon dioxide with the concomitant reduction of NADP(+).</text>
</comment>
<feature type="domain" description="Isopropylmalate dehydrogenase-like" evidence="19">
    <location>
        <begin position="6"/>
        <end position="337"/>
    </location>
</feature>
<sequence>MMTERTITVAYGDGIGPEIMEATLFILKEAGAKLNIETIDIGEKLYLKGFGSGISKEAWETVKRNKIILKSPITTPQGKGYKSLNVTFRKGLGLFANVRPTVSYYPYIESNHQKMDMVIVRENEEDLYAGIEYRMTANSSACFKLISRQGCEKIIRYAFEYARLNNRKKVTCVSKDNIMKVTDGSFHAIFDEIAPLYPEIKTDHFIVDIGAAKIASRPEIFDVIVTLNLYGDIISDIAAEVSGSVGLAGSANIGEKYAMFEAIHGSAPDIAGKKMANPSGLLNGAIMMLEYIGQADVAVKIQNAWLKTIEEGIHTADIYKEGKSKKKVETMEFAKAVVENLGKKPVHFSPLAEREAKLINLPKMELDTQTKEIIGVDFYIEDRSANPKAIAEQVKALHPKLELENISQRGIKVWPENEVENLSYDLWRLRYISSNADHKLSQKDILELSEGISNKGVEISTIQMLYVFEGMAGFTKSQGD</sequence>
<evidence type="ECO:0000256" key="8">
    <source>
        <dbReference type="ARBA" id="ARBA00022532"/>
    </source>
</evidence>
<proteinExistence type="inferred from homology"/>
<evidence type="ECO:0000259" key="19">
    <source>
        <dbReference type="SMART" id="SM01329"/>
    </source>
</evidence>
<dbReference type="InterPro" id="IPR040978">
    <property type="entry name" value="Isocitrate_DH_TT1725_C"/>
</dbReference>
<dbReference type="FunFam" id="3.40.718.10:FF:000020">
    <property type="entry name" value="Isocitrate dehydrogenase"/>
    <property type="match status" value="1"/>
</dbReference>
<evidence type="ECO:0000256" key="9">
    <source>
        <dbReference type="ARBA" id="ARBA00022723"/>
    </source>
</evidence>
<keyword evidence="7" id="KW-0329">Glyoxylate bypass</keyword>
<dbReference type="PROSITE" id="PS00470">
    <property type="entry name" value="IDH_IMDH"/>
    <property type="match status" value="1"/>
</dbReference>
<evidence type="ECO:0000256" key="7">
    <source>
        <dbReference type="ARBA" id="ARBA00022435"/>
    </source>
</evidence>
<evidence type="ECO:0000256" key="2">
    <source>
        <dbReference type="ARBA" id="ARBA00001946"/>
    </source>
</evidence>
<dbReference type="InterPro" id="IPR014273">
    <property type="entry name" value="Isocitrate_DH_bac-typ"/>
</dbReference>
<evidence type="ECO:0000256" key="3">
    <source>
        <dbReference type="ARBA" id="ARBA00007769"/>
    </source>
</evidence>
<keyword evidence="13" id="KW-0464">Manganese</keyword>
<protein>
    <recommendedName>
        <fullName evidence="6">Isocitrate dehydrogenase [NADP]</fullName>
        <ecNumber evidence="5">1.1.1.42</ecNumber>
    </recommendedName>
    <alternativeName>
        <fullName evidence="15">IDP</fullName>
    </alternativeName>
    <alternativeName>
        <fullName evidence="16">NADP(+)-specific ICDH</fullName>
    </alternativeName>
    <alternativeName>
        <fullName evidence="17">Oxalosuccinate decarboxylase</fullName>
    </alternativeName>
</protein>
<keyword evidence="21" id="KW-1185">Reference proteome</keyword>
<keyword evidence="10" id="KW-0460">Magnesium</keyword>
<evidence type="ECO:0000256" key="14">
    <source>
        <dbReference type="ARBA" id="ARBA00023554"/>
    </source>
</evidence>
<evidence type="ECO:0000256" key="5">
    <source>
        <dbReference type="ARBA" id="ARBA00013013"/>
    </source>
</evidence>
<accession>A0A0C1QNK5</accession>
<evidence type="ECO:0000313" key="21">
    <source>
        <dbReference type="Proteomes" id="UP000031258"/>
    </source>
</evidence>
<dbReference type="SMART" id="SM01329">
    <property type="entry name" value="Iso_dh"/>
    <property type="match status" value="1"/>
</dbReference>
<dbReference type="Proteomes" id="UP000031258">
    <property type="component" value="Unassembled WGS sequence"/>
</dbReference>
<evidence type="ECO:0000313" key="20">
    <source>
        <dbReference type="EMBL" id="KIE05633.1"/>
    </source>
</evidence>
<comment type="caution">
    <text evidence="20">The sequence shown here is derived from an EMBL/GenBank/DDBJ whole genome shotgun (WGS) entry which is preliminary data.</text>
</comment>
<keyword evidence="8" id="KW-0816">Tricarboxylic acid cycle</keyword>
<dbReference type="GO" id="GO:0004450">
    <property type="term" value="F:isocitrate dehydrogenase (NADP+) activity"/>
    <property type="evidence" value="ECO:0007669"/>
    <property type="project" value="UniProtKB-EC"/>
</dbReference>
<comment type="similarity">
    <text evidence="3">Belongs to the isocitrate and isopropylmalate dehydrogenases family.</text>
</comment>
<evidence type="ECO:0000256" key="15">
    <source>
        <dbReference type="ARBA" id="ARBA00029765"/>
    </source>
</evidence>
<dbReference type="STRING" id="86105.NF27_DP01770"/>
<dbReference type="PANTHER" id="PTHR11835">
    <property type="entry name" value="DECARBOXYLATING DEHYDROGENASES-ISOCITRATE, ISOPROPYLMALATE, TARTRATE"/>
    <property type="match status" value="1"/>
</dbReference>
<comment type="subunit">
    <text evidence="4">Homodimer.</text>
</comment>
<dbReference type="GO" id="GO:0051287">
    <property type="term" value="F:NAD binding"/>
    <property type="evidence" value="ECO:0007669"/>
    <property type="project" value="InterPro"/>
</dbReference>
<comment type="catalytic activity">
    <reaction evidence="14">
        <text>D-threo-isocitrate + NADP(+) = 2-oxoglutarate + CO2 + NADPH</text>
        <dbReference type="Rhea" id="RHEA:19629"/>
        <dbReference type="ChEBI" id="CHEBI:15562"/>
        <dbReference type="ChEBI" id="CHEBI:16526"/>
        <dbReference type="ChEBI" id="CHEBI:16810"/>
        <dbReference type="ChEBI" id="CHEBI:57783"/>
        <dbReference type="ChEBI" id="CHEBI:58349"/>
        <dbReference type="EC" id="1.1.1.42"/>
    </reaction>
</comment>
<evidence type="ECO:0000256" key="11">
    <source>
        <dbReference type="ARBA" id="ARBA00022857"/>
    </source>
</evidence>
<evidence type="ECO:0000256" key="12">
    <source>
        <dbReference type="ARBA" id="ARBA00023002"/>
    </source>
</evidence>
<reference evidence="20 21" key="1">
    <citation type="submission" date="2014-11" db="EMBL/GenBank/DDBJ databases">
        <title>A Rickettsiales Symbiont of Amoebae With Ancient Features.</title>
        <authorList>
            <person name="Schulz F."/>
            <person name="Martijn J."/>
            <person name="Wascher F."/>
            <person name="Kostanjsek R."/>
            <person name="Ettema T.J."/>
            <person name="Horn M."/>
        </authorList>
    </citation>
    <scope>NUCLEOTIDE SEQUENCE [LARGE SCALE GENOMIC DNA]</scope>
    <source>
        <strain evidence="20 21">UWC36</strain>
    </source>
</reference>
<dbReference type="GO" id="GO:0000287">
    <property type="term" value="F:magnesium ion binding"/>
    <property type="evidence" value="ECO:0007669"/>
    <property type="project" value="InterPro"/>
</dbReference>
<dbReference type="SUPFAM" id="SSF53659">
    <property type="entry name" value="Isocitrate/Isopropylmalate dehydrogenase-like"/>
    <property type="match status" value="1"/>
</dbReference>
<evidence type="ECO:0000256" key="10">
    <source>
        <dbReference type="ARBA" id="ARBA00022842"/>
    </source>
</evidence>
<dbReference type="Gene3D" id="3.40.718.10">
    <property type="entry name" value="Isopropylmalate Dehydrogenase"/>
    <property type="match status" value="1"/>
</dbReference>
<evidence type="ECO:0000256" key="1">
    <source>
        <dbReference type="ARBA" id="ARBA00001936"/>
    </source>
</evidence>